<reference evidence="1 2" key="1">
    <citation type="submission" date="2023-07" db="EMBL/GenBank/DDBJ databases">
        <title>Genomic Encyclopedia of Type Strains, Phase IV (KMG-IV): sequencing the most valuable type-strain genomes for metagenomic binning, comparative biology and taxonomic classification.</title>
        <authorList>
            <person name="Goeker M."/>
        </authorList>
    </citation>
    <scope>NUCLEOTIDE SEQUENCE [LARGE SCALE GENOMIC DNA]</scope>
    <source>
        <strain evidence="1 2">DSM 19922</strain>
    </source>
</reference>
<dbReference type="PANTHER" id="PTHR39332:SF7">
    <property type="entry name" value="SRPBCC FAMILY PROTEIN"/>
    <property type="match status" value="1"/>
</dbReference>
<evidence type="ECO:0000313" key="2">
    <source>
        <dbReference type="Proteomes" id="UP001244552"/>
    </source>
</evidence>
<gene>
    <name evidence="1" type="ORF">QO018_000057</name>
</gene>
<dbReference type="InterPro" id="IPR019587">
    <property type="entry name" value="Polyketide_cyclase/dehydratase"/>
</dbReference>
<dbReference type="InterPro" id="IPR023393">
    <property type="entry name" value="START-like_dom_sf"/>
</dbReference>
<organism evidence="1 2">
    <name type="scientific">Azospirillum picis</name>
    <dbReference type="NCBI Taxonomy" id="488438"/>
    <lineage>
        <taxon>Bacteria</taxon>
        <taxon>Pseudomonadati</taxon>
        <taxon>Pseudomonadota</taxon>
        <taxon>Alphaproteobacteria</taxon>
        <taxon>Rhodospirillales</taxon>
        <taxon>Azospirillaceae</taxon>
        <taxon>Azospirillum</taxon>
    </lineage>
</organism>
<name>A0ABU0MCR2_9PROT</name>
<dbReference type="CDD" id="cd07821">
    <property type="entry name" value="PYR_PYL_RCAR_like"/>
    <property type="match status" value="1"/>
</dbReference>
<evidence type="ECO:0000313" key="1">
    <source>
        <dbReference type="EMBL" id="MDQ0531225.1"/>
    </source>
</evidence>
<accession>A0ABU0MCR2</accession>
<dbReference type="PANTHER" id="PTHR39332">
    <property type="entry name" value="BLL4707 PROTEIN"/>
    <property type="match status" value="1"/>
</dbReference>
<proteinExistence type="predicted"/>
<dbReference type="Gene3D" id="3.30.530.20">
    <property type="match status" value="1"/>
</dbReference>
<dbReference type="Proteomes" id="UP001244552">
    <property type="component" value="Unassembled WGS sequence"/>
</dbReference>
<sequence length="142" mass="15599">MPLVTASTLLPAPARRVWSLVRWDGALGEWYPGAASMTVDGTEKGALRRLQLYDGSRVVHRLEHVSRIDDAYTYAVVAGPYPVDGLLAQIRLSPDGGGQALLHWTATFNPLKRPEDDSERFVRGLYEAGMARLRALLRPASG</sequence>
<evidence type="ECO:0008006" key="3">
    <source>
        <dbReference type="Google" id="ProtNLM"/>
    </source>
</evidence>
<dbReference type="Pfam" id="PF10604">
    <property type="entry name" value="Polyketide_cyc2"/>
    <property type="match status" value="1"/>
</dbReference>
<dbReference type="SUPFAM" id="SSF55961">
    <property type="entry name" value="Bet v1-like"/>
    <property type="match status" value="1"/>
</dbReference>
<comment type="caution">
    <text evidence="1">The sequence shown here is derived from an EMBL/GenBank/DDBJ whole genome shotgun (WGS) entry which is preliminary data.</text>
</comment>
<protein>
    <recommendedName>
        <fullName evidence="3">SRPBCC family protein</fullName>
    </recommendedName>
</protein>
<keyword evidence="2" id="KW-1185">Reference proteome</keyword>
<dbReference type="RefSeq" id="WP_209978259.1">
    <property type="nucleotide sequence ID" value="NZ_JAGINO010000001.1"/>
</dbReference>
<dbReference type="EMBL" id="JAUSVU010000001">
    <property type="protein sequence ID" value="MDQ0531225.1"/>
    <property type="molecule type" value="Genomic_DNA"/>
</dbReference>